<dbReference type="PATRIC" id="fig|1121318.3.peg.3174"/>
<comment type="similarity">
    <text evidence="1">Belongs to the short-chain dehydrogenases/reductases (SDR) family.</text>
</comment>
<dbReference type="RefSeq" id="WP_052222628.1">
    <property type="nucleotide sequence ID" value="NZ_LHUR01000042.1"/>
</dbReference>
<dbReference type="PROSITE" id="PS00061">
    <property type="entry name" value="ADH_SHORT"/>
    <property type="match status" value="1"/>
</dbReference>
<dbReference type="PANTHER" id="PTHR42760:SF83">
    <property type="entry name" value="(3R)-3-HYDROXYACYL-COA DEHYDROGENASE"/>
    <property type="match status" value="1"/>
</dbReference>
<gene>
    <name evidence="5" type="primary">fabG_3</name>
    <name evidence="5" type="ORF">CLHOM_31750</name>
</gene>
<dbReference type="PANTHER" id="PTHR42760">
    <property type="entry name" value="SHORT-CHAIN DEHYDROGENASES/REDUCTASES FAMILY MEMBER"/>
    <property type="match status" value="1"/>
</dbReference>
<dbReference type="InterPro" id="IPR057326">
    <property type="entry name" value="KR_dom"/>
</dbReference>
<dbReference type="STRING" id="36844.SAMN04488501_101309"/>
<evidence type="ECO:0000256" key="3">
    <source>
        <dbReference type="ARBA" id="ARBA00023002"/>
    </source>
</evidence>
<dbReference type="GO" id="GO:0006633">
    <property type="term" value="P:fatty acid biosynthetic process"/>
    <property type="evidence" value="ECO:0007669"/>
    <property type="project" value="TreeGrafter"/>
</dbReference>
<dbReference type="AlphaFoldDB" id="A0A0L6Z653"/>
<dbReference type="SMART" id="SM00822">
    <property type="entry name" value="PKS_KR"/>
    <property type="match status" value="1"/>
</dbReference>
<keyword evidence="3 5" id="KW-0560">Oxidoreductase</keyword>
<sequence>MRLKDKVSIITGGAKGIGQATSFKFAKEGSKVVVVDIDEAAINETVEKIIANGGEALGFIVDITNIESVEEMVNKVIKTYGKIDTLVNNAGIISDAQLTKMTNEQFDRVIKVNLYGTYNCAKAVVDKMKEQKSGVILNASSIVGIYGNFGQTNYAATKFGVIGMTKTWAKELGRSGIRSNVVCPGFVATSILDPMPEKVIKAMEDKVPLKRLGKPEELANVYAFLASDEASYINGAVIEVSGGVVI</sequence>
<dbReference type="GO" id="GO:0048038">
    <property type="term" value="F:quinone binding"/>
    <property type="evidence" value="ECO:0007669"/>
    <property type="project" value="TreeGrafter"/>
</dbReference>
<protein>
    <submittedName>
        <fullName evidence="5">3-oxoacyl-[acyl-carrier-protein] reductase FabG</fullName>
        <ecNumber evidence="5">1.1.1.100</ecNumber>
    </submittedName>
</protein>
<dbReference type="EMBL" id="LHUR01000042">
    <property type="protein sequence ID" value="KOA18278.1"/>
    <property type="molecule type" value="Genomic_DNA"/>
</dbReference>
<dbReference type="EC" id="1.1.1.100" evidence="5"/>
<feature type="domain" description="Ketoreductase" evidence="4">
    <location>
        <begin position="6"/>
        <end position="194"/>
    </location>
</feature>
<dbReference type="SUPFAM" id="SSF51735">
    <property type="entry name" value="NAD(P)-binding Rossmann-fold domains"/>
    <property type="match status" value="1"/>
</dbReference>
<proteinExistence type="inferred from homology"/>
<keyword evidence="2" id="KW-0521">NADP</keyword>
<dbReference type="Pfam" id="PF13561">
    <property type="entry name" value="adh_short_C2"/>
    <property type="match status" value="1"/>
</dbReference>
<dbReference type="NCBIfam" id="NF009466">
    <property type="entry name" value="PRK12826.1-2"/>
    <property type="match status" value="1"/>
</dbReference>
<evidence type="ECO:0000313" key="5">
    <source>
        <dbReference type="EMBL" id="KOA18278.1"/>
    </source>
</evidence>
<comment type="caution">
    <text evidence="5">The sequence shown here is derived from an EMBL/GenBank/DDBJ whole genome shotgun (WGS) entry which is preliminary data.</text>
</comment>
<dbReference type="GO" id="GO:0004316">
    <property type="term" value="F:3-oxoacyl-[acyl-carrier-protein] reductase (NADPH) activity"/>
    <property type="evidence" value="ECO:0007669"/>
    <property type="project" value="UniProtKB-EC"/>
</dbReference>
<evidence type="ECO:0000256" key="2">
    <source>
        <dbReference type="ARBA" id="ARBA00022857"/>
    </source>
</evidence>
<accession>A0A0L6Z653</accession>
<dbReference type="PRINTS" id="PR00080">
    <property type="entry name" value="SDRFAMILY"/>
</dbReference>
<keyword evidence="6" id="KW-1185">Reference proteome</keyword>
<evidence type="ECO:0000259" key="4">
    <source>
        <dbReference type="SMART" id="SM00822"/>
    </source>
</evidence>
<dbReference type="NCBIfam" id="NF005559">
    <property type="entry name" value="PRK07231.1"/>
    <property type="match status" value="1"/>
</dbReference>
<dbReference type="InterPro" id="IPR036291">
    <property type="entry name" value="NAD(P)-bd_dom_sf"/>
</dbReference>
<reference evidence="6" key="1">
    <citation type="submission" date="2015-08" db="EMBL/GenBank/DDBJ databases">
        <title>Genome sequence of the strict anaerobe Clostridium homopropionicum LuHBu1 (DSM 5847T).</title>
        <authorList>
            <person name="Poehlein A."/>
            <person name="Beck M."/>
            <person name="Schiel-Bengelsdorf B."/>
            <person name="Bengelsdorf F.R."/>
            <person name="Daniel R."/>
            <person name="Duerre P."/>
        </authorList>
    </citation>
    <scope>NUCLEOTIDE SEQUENCE [LARGE SCALE GENOMIC DNA]</scope>
    <source>
        <strain evidence="6">DSM 5847</strain>
    </source>
</reference>
<organism evidence="5 6">
    <name type="scientific">Clostridium homopropionicum DSM 5847</name>
    <dbReference type="NCBI Taxonomy" id="1121318"/>
    <lineage>
        <taxon>Bacteria</taxon>
        <taxon>Bacillati</taxon>
        <taxon>Bacillota</taxon>
        <taxon>Clostridia</taxon>
        <taxon>Eubacteriales</taxon>
        <taxon>Clostridiaceae</taxon>
        <taxon>Clostridium</taxon>
    </lineage>
</organism>
<evidence type="ECO:0000256" key="1">
    <source>
        <dbReference type="ARBA" id="ARBA00006484"/>
    </source>
</evidence>
<evidence type="ECO:0000313" key="6">
    <source>
        <dbReference type="Proteomes" id="UP000037043"/>
    </source>
</evidence>
<name>A0A0L6Z653_9CLOT</name>
<dbReference type="FunFam" id="3.40.50.720:FF:000115">
    <property type="entry name" value="3-oxoacyl-[acyl-carrier-protein] reductase FabG"/>
    <property type="match status" value="1"/>
</dbReference>
<dbReference type="Gene3D" id="3.40.50.720">
    <property type="entry name" value="NAD(P)-binding Rossmann-like Domain"/>
    <property type="match status" value="1"/>
</dbReference>
<dbReference type="PRINTS" id="PR00081">
    <property type="entry name" value="GDHRDH"/>
</dbReference>
<dbReference type="Proteomes" id="UP000037043">
    <property type="component" value="Unassembled WGS sequence"/>
</dbReference>
<dbReference type="InterPro" id="IPR020904">
    <property type="entry name" value="Sc_DH/Rdtase_CS"/>
</dbReference>
<dbReference type="InterPro" id="IPR002347">
    <property type="entry name" value="SDR_fam"/>
</dbReference>